<reference evidence="11 12" key="1">
    <citation type="journal article" date="2015" name="Mol. Biochem. Parasitol.">
        <title>Identification of polymorphic genes for use in assemblage B genotyping assays through comparative genomics of multiple assemblage B Giardia duodenalis isolates.</title>
        <authorList>
            <person name="Wielinga C."/>
            <person name="Thompson R.C."/>
            <person name="Monis P."/>
            <person name="Ryan U."/>
        </authorList>
    </citation>
    <scope>NUCLEOTIDE SEQUENCE [LARGE SCALE GENOMIC DNA]</scope>
    <source>
        <strain evidence="11 12">BAH15c1</strain>
    </source>
</reference>
<evidence type="ECO:0000313" key="11">
    <source>
        <dbReference type="EMBL" id="KWX15683.1"/>
    </source>
</evidence>
<evidence type="ECO:0000256" key="5">
    <source>
        <dbReference type="ARBA" id="ARBA00022777"/>
    </source>
</evidence>
<accession>A0A132P051</accession>
<keyword evidence="9" id="KW-0175">Coiled coil</keyword>
<dbReference type="PROSITE" id="PS50088">
    <property type="entry name" value="ANK_REPEAT"/>
    <property type="match status" value="1"/>
</dbReference>
<dbReference type="InterPro" id="IPR050660">
    <property type="entry name" value="NEK_Ser/Thr_kinase"/>
</dbReference>
<keyword evidence="5 11" id="KW-0418">Kinase</keyword>
<evidence type="ECO:0000256" key="1">
    <source>
        <dbReference type="ARBA" id="ARBA00010886"/>
    </source>
</evidence>
<dbReference type="PROSITE" id="PS00108">
    <property type="entry name" value="PROTEIN_KINASE_ST"/>
    <property type="match status" value="1"/>
</dbReference>
<feature type="binding site" evidence="8">
    <location>
        <position position="53"/>
    </location>
    <ligand>
        <name>ATP</name>
        <dbReference type="ChEBI" id="CHEBI:30616"/>
    </ligand>
</feature>
<comment type="similarity">
    <text evidence="1">Belongs to the protein kinase superfamily. NEK Ser/Thr protein kinase family. NIMA subfamily.</text>
</comment>
<evidence type="ECO:0000259" key="10">
    <source>
        <dbReference type="PROSITE" id="PS50011"/>
    </source>
</evidence>
<dbReference type="InterPro" id="IPR011009">
    <property type="entry name" value="Kinase-like_dom_sf"/>
</dbReference>
<dbReference type="SUPFAM" id="SSF56112">
    <property type="entry name" value="Protein kinase-like (PK-like)"/>
    <property type="match status" value="1"/>
</dbReference>
<dbReference type="EC" id="2.7.11.1" evidence="2"/>
<dbReference type="SMART" id="SM00220">
    <property type="entry name" value="S_TKc"/>
    <property type="match status" value="1"/>
</dbReference>
<evidence type="ECO:0000256" key="3">
    <source>
        <dbReference type="ARBA" id="ARBA00022679"/>
    </source>
</evidence>
<keyword evidence="3" id="KW-0808">Transferase</keyword>
<evidence type="ECO:0000256" key="9">
    <source>
        <dbReference type="SAM" id="Coils"/>
    </source>
</evidence>
<dbReference type="PANTHER" id="PTHR43671">
    <property type="entry name" value="SERINE/THREONINE-PROTEIN KINASE NEK"/>
    <property type="match status" value="1"/>
</dbReference>
<keyword evidence="6 8" id="KW-0067">ATP-binding</keyword>
<dbReference type="PROSITE" id="PS00107">
    <property type="entry name" value="PROTEIN_KINASE_ATP"/>
    <property type="match status" value="1"/>
</dbReference>
<dbReference type="FunFam" id="3.30.200.20:FF:000042">
    <property type="entry name" value="Aurora kinase A"/>
    <property type="match status" value="1"/>
</dbReference>
<dbReference type="InterPro" id="IPR017441">
    <property type="entry name" value="Protein_kinase_ATP_BS"/>
</dbReference>
<dbReference type="OrthoDB" id="266718at2759"/>
<dbReference type="VEuPathDB" id="GiardiaDB:QR46_0265"/>
<evidence type="ECO:0000256" key="4">
    <source>
        <dbReference type="ARBA" id="ARBA00022741"/>
    </source>
</evidence>
<evidence type="ECO:0000256" key="6">
    <source>
        <dbReference type="ARBA" id="ARBA00022840"/>
    </source>
</evidence>
<dbReference type="InterPro" id="IPR002110">
    <property type="entry name" value="Ankyrin_rpt"/>
</dbReference>
<dbReference type="PANTHER" id="PTHR43671:SF13">
    <property type="entry name" value="SERINE_THREONINE-PROTEIN KINASE NEK2"/>
    <property type="match status" value="1"/>
</dbReference>
<evidence type="ECO:0000313" key="12">
    <source>
        <dbReference type="Proteomes" id="UP000070089"/>
    </source>
</evidence>
<gene>
    <name evidence="11" type="ORF">QR46_0265</name>
</gene>
<evidence type="ECO:0000256" key="8">
    <source>
        <dbReference type="PROSITE-ProRule" id="PRU10141"/>
    </source>
</evidence>
<dbReference type="AlphaFoldDB" id="A0A132P051"/>
<keyword evidence="7" id="KW-0040">ANK repeat</keyword>
<feature type="domain" description="Protein kinase" evidence="10">
    <location>
        <begin position="24"/>
        <end position="288"/>
    </location>
</feature>
<dbReference type="SMART" id="SM00248">
    <property type="entry name" value="ANK"/>
    <property type="match status" value="6"/>
</dbReference>
<proteinExistence type="inferred from homology"/>
<feature type="coiled-coil region" evidence="9">
    <location>
        <begin position="310"/>
        <end position="378"/>
    </location>
</feature>
<dbReference type="Pfam" id="PF12796">
    <property type="entry name" value="Ank_2"/>
    <property type="match status" value="2"/>
</dbReference>
<comment type="caution">
    <text evidence="11">The sequence shown here is derived from an EMBL/GenBank/DDBJ whole genome shotgun (WGS) entry which is preliminary data.</text>
</comment>
<keyword evidence="11" id="KW-0723">Serine/threonine-protein kinase</keyword>
<dbReference type="PROSITE" id="PS50011">
    <property type="entry name" value="PROTEIN_KINASE_DOM"/>
    <property type="match status" value="1"/>
</dbReference>
<dbReference type="InterPro" id="IPR008271">
    <property type="entry name" value="Ser/Thr_kinase_AS"/>
</dbReference>
<dbReference type="Pfam" id="PF00069">
    <property type="entry name" value="Pkinase"/>
    <property type="match status" value="1"/>
</dbReference>
<dbReference type="InterPro" id="IPR036770">
    <property type="entry name" value="Ankyrin_rpt-contain_sf"/>
</dbReference>
<dbReference type="GO" id="GO:0004674">
    <property type="term" value="F:protein serine/threonine kinase activity"/>
    <property type="evidence" value="ECO:0007669"/>
    <property type="project" value="UniProtKB-KW"/>
</dbReference>
<name>A0A132P051_GIAIN</name>
<dbReference type="Gene3D" id="3.30.200.20">
    <property type="entry name" value="Phosphorylase Kinase, domain 1"/>
    <property type="match status" value="1"/>
</dbReference>
<dbReference type="InterPro" id="IPR000719">
    <property type="entry name" value="Prot_kinase_dom"/>
</dbReference>
<dbReference type="Proteomes" id="UP000070089">
    <property type="component" value="Unassembled WGS sequence"/>
</dbReference>
<dbReference type="GO" id="GO:0005524">
    <property type="term" value="F:ATP binding"/>
    <property type="evidence" value="ECO:0007669"/>
    <property type="project" value="UniProtKB-UniRule"/>
</dbReference>
<keyword evidence="4 8" id="KW-0547">Nucleotide-binding</keyword>
<dbReference type="SUPFAM" id="SSF48403">
    <property type="entry name" value="Ankyrin repeat"/>
    <property type="match status" value="1"/>
</dbReference>
<protein>
    <recommendedName>
        <fullName evidence="2">non-specific serine/threonine protein kinase</fullName>
        <ecNumber evidence="2">2.7.11.1</ecNumber>
    </recommendedName>
</protein>
<dbReference type="Gene3D" id="1.10.510.10">
    <property type="entry name" value="Transferase(Phosphotransferase) domain 1"/>
    <property type="match status" value="1"/>
</dbReference>
<evidence type="ECO:0000256" key="2">
    <source>
        <dbReference type="ARBA" id="ARBA00012513"/>
    </source>
</evidence>
<dbReference type="Gene3D" id="1.25.40.20">
    <property type="entry name" value="Ankyrin repeat-containing domain"/>
    <property type="match status" value="2"/>
</dbReference>
<sequence>MSGNANFLFKKMSQRHDYSALKDYEIVGFLGQGQFGAVHKVKSKTSGQIYACKIMRYENMSRKEKQLLHSEINLHKKLSHKNIVQYYRTILGEESKEIYLLTEYCGKGDLLKFVKEYPQKIIPEATVWNIMGQLLQALQYCHSPTKPGFDYGTVIIHRDIKPANVLIRDDGCIKLCDFGFSKSCGLNEVAVTILGSPMYTAPELFKRQPYNEKADIWSLGCVMHHVCTRAVPFIATTKEGLTKQILEDQRTPLPSQYSKELAKFLQSMITQDPDKRPSASELLLHPKFKEVGVVTAEDQHPELKEPQKDIQELATTIAQKNSEIESLQAQITEQAKVIEKLERQRSNTGDLQKIQEELQAAQNEIKLLTDTNKSLRMLSESRIQLIVHLRAELDMLKEHGAGNTNNTVSSTYGMTGLHIAARGGDTDQVKKLLADDAGKRTSKGETALMFAAANGYDACVKLLIEDEAGIQDLYGGTALMRAAMNGHLGAVRLLKTVEMGVAGSRGETAMMYAAYYGHLTIVKELSVSESKKQMKDGTTALMMAIAGNSQSCVDFLLKEEGKLCRVSGETPLQLARAMGNQHLADLLAADVESCRVASI</sequence>
<feature type="repeat" description="ANK" evidence="7">
    <location>
        <begin position="412"/>
        <end position="437"/>
    </location>
</feature>
<dbReference type="EMBL" id="JXTI01000004">
    <property type="protein sequence ID" value="KWX15683.1"/>
    <property type="molecule type" value="Genomic_DNA"/>
</dbReference>
<dbReference type="PROSITE" id="PS50297">
    <property type="entry name" value="ANK_REP_REGION"/>
    <property type="match status" value="1"/>
</dbReference>
<evidence type="ECO:0000256" key="7">
    <source>
        <dbReference type="PROSITE-ProRule" id="PRU00023"/>
    </source>
</evidence>
<organism evidence="11 12">
    <name type="scientific">Giardia duodenalis assemblage B</name>
    <dbReference type="NCBI Taxonomy" id="1394984"/>
    <lineage>
        <taxon>Eukaryota</taxon>
        <taxon>Metamonada</taxon>
        <taxon>Diplomonadida</taxon>
        <taxon>Hexamitidae</taxon>
        <taxon>Giardiinae</taxon>
        <taxon>Giardia</taxon>
    </lineage>
</organism>